<evidence type="ECO:0000313" key="8">
    <source>
        <dbReference type="EMBL" id="KAK2145568.1"/>
    </source>
</evidence>
<sequence length="216" mass="23217">MVEIYNEMIQDLLTSSTQILEIRVSGNHILLPGIKVMEVNSLDDITKVFQVGSENRKTASTKMNSESSRSHLICMITVKGHNRTSGATTTGTLTLCDLAGSERVGKTEATGKRLVEAAAINKSLSALGQVFSALRTGQMHIPYRNSKLTHLLQPSLGGDAKACMFVTVSPDESNLSETISSLEFGSNARQVQLGQAKQNIQKKAPRTPGGDNDNGD</sequence>
<dbReference type="GO" id="GO:0005524">
    <property type="term" value="F:ATP binding"/>
    <property type="evidence" value="ECO:0007669"/>
    <property type="project" value="UniProtKB-KW"/>
</dbReference>
<comment type="subcellular location">
    <subcellularLocation>
        <location evidence="1">Cytoplasm</location>
        <location evidence="1">Cytoskeleton</location>
    </subcellularLocation>
</comment>
<keyword evidence="3" id="KW-0067">ATP-binding</keyword>
<dbReference type="Gene3D" id="3.40.850.10">
    <property type="entry name" value="Kinesin motor domain"/>
    <property type="match status" value="1"/>
</dbReference>
<dbReference type="Pfam" id="PF00225">
    <property type="entry name" value="Kinesin"/>
    <property type="match status" value="1"/>
</dbReference>
<keyword evidence="9" id="KW-1185">Reference proteome</keyword>
<keyword evidence="4" id="KW-0206">Cytoskeleton</keyword>
<dbReference type="PANTHER" id="PTHR47972">
    <property type="entry name" value="KINESIN-LIKE PROTEIN KLP-3"/>
    <property type="match status" value="1"/>
</dbReference>
<evidence type="ECO:0000256" key="4">
    <source>
        <dbReference type="ARBA" id="ARBA00023212"/>
    </source>
</evidence>
<dbReference type="AlphaFoldDB" id="A0AAD9MVE7"/>
<dbReference type="InterPro" id="IPR036961">
    <property type="entry name" value="Kinesin_motor_dom_sf"/>
</dbReference>
<dbReference type="SMART" id="SM00129">
    <property type="entry name" value="KISc"/>
    <property type="match status" value="1"/>
</dbReference>
<dbReference type="PROSITE" id="PS00411">
    <property type="entry name" value="KINESIN_MOTOR_1"/>
    <property type="match status" value="1"/>
</dbReference>
<evidence type="ECO:0000256" key="5">
    <source>
        <dbReference type="PROSITE-ProRule" id="PRU00283"/>
    </source>
</evidence>
<evidence type="ECO:0000259" key="7">
    <source>
        <dbReference type="PROSITE" id="PS50067"/>
    </source>
</evidence>
<dbReference type="PANTHER" id="PTHR47972:SF65">
    <property type="entry name" value="KINESIN-LIKE PROTEIN"/>
    <property type="match status" value="1"/>
</dbReference>
<dbReference type="InterPro" id="IPR027417">
    <property type="entry name" value="P-loop_NTPase"/>
</dbReference>
<evidence type="ECO:0000256" key="2">
    <source>
        <dbReference type="ARBA" id="ARBA00022741"/>
    </source>
</evidence>
<dbReference type="InterPro" id="IPR019821">
    <property type="entry name" value="Kinesin_motor_CS"/>
</dbReference>
<comment type="caution">
    <text evidence="5">Lacks conserved residue(s) required for the propagation of feature annotation.</text>
</comment>
<protein>
    <recommendedName>
        <fullName evidence="7">Kinesin motor domain-containing protein</fullName>
    </recommendedName>
</protein>
<dbReference type="GO" id="GO:0003777">
    <property type="term" value="F:microtubule motor activity"/>
    <property type="evidence" value="ECO:0007669"/>
    <property type="project" value="InterPro"/>
</dbReference>
<evidence type="ECO:0000256" key="6">
    <source>
        <dbReference type="SAM" id="MobiDB-lite"/>
    </source>
</evidence>
<dbReference type="InterPro" id="IPR027640">
    <property type="entry name" value="Kinesin-like_fam"/>
</dbReference>
<comment type="similarity">
    <text evidence="5">Belongs to the TRAFAC class myosin-kinesin ATPase superfamily. Kinesin family.</text>
</comment>
<gene>
    <name evidence="8" type="ORF">NP493_3906g00007</name>
</gene>
<dbReference type="GO" id="GO:0007018">
    <property type="term" value="P:microtubule-based movement"/>
    <property type="evidence" value="ECO:0007669"/>
    <property type="project" value="InterPro"/>
</dbReference>
<feature type="region of interest" description="Disordered" evidence="6">
    <location>
        <begin position="193"/>
        <end position="216"/>
    </location>
</feature>
<dbReference type="GO" id="GO:0015630">
    <property type="term" value="C:microtubule cytoskeleton"/>
    <property type="evidence" value="ECO:0007669"/>
    <property type="project" value="TreeGrafter"/>
</dbReference>
<reference evidence="8" key="1">
    <citation type="journal article" date="2023" name="Mol. Biol. Evol.">
        <title>Third-Generation Sequencing Reveals the Adaptive Role of the Epigenome in Three Deep-Sea Polychaetes.</title>
        <authorList>
            <person name="Perez M."/>
            <person name="Aroh O."/>
            <person name="Sun Y."/>
            <person name="Lan Y."/>
            <person name="Juniper S.K."/>
            <person name="Young C.R."/>
            <person name="Angers B."/>
            <person name="Qian P.Y."/>
        </authorList>
    </citation>
    <scope>NUCLEOTIDE SEQUENCE</scope>
    <source>
        <strain evidence="8">R07B-5</strain>
    </source>
</reference>
<evidence type="ECO:0000256" key="1">
    <source>
        <dbReference type="ARBA" id="ARBA00004245"/>
    </source>
</evidence>
<keyword evidence="4" id="KW-0963">Cytoplasm</keyword>
<evidence type="ECO:0000313" key="9">
    <source>
        <dbReference type="Proteomes" id="UP001209878"/>
    </source>
</evidence>
<name>A0AAD9MVE7_RIDPI</name>
<dbReference type="PRINTS" id="PR00380">
    <property type="entry name" value="KINESINHEAVY"/>
</dbReference>
<dbReference type="InterPro" id="IPR001752">
    <property type="entry name" value="Kinesin_motor_dom"/>
</dbReference>
<keyword evidence="2" id="KW-0547">Nucleotide-binding</keyword>
<dbReference type="PROSITE" id="PS50067">
    <property type="entry name" value="KINESIN_MOTOR_2"/>
    <property type="match status" value="1"/>
</dbReference>
<organism evidence="8 9">
    <name type="scientific">Ridgeia piscesae</name>
    <name type="common">Tubeworm</name>
    <dbReference type="NCBI Taxonomy" id="27915"/>
    <lineage>
        <taxon>Eukaryota</taxon>
        <taxon>Metazoa</taxon>
        <taxon>Spiralia</taxon>
        <taxon>Lophotrochozoa</taxon>
        <taxon>Annelida</taxon>
        <taxon>Polychaeta</taxon>
        <taxon>Sedentaria</taxon>
        <taxon>Canalipalpata</taxon>
        <taxon>Sabellida</taxon>
        <taxon>Siboglinidae</taxon>
        <taxon>Ridgeia</taxon>
    </lineage>
</organism>
<proteinExistence type="inferred from homology"/>
<dbReference type="EMBL" id="JAODUO010003895">
    <property type="protein sequence ID" value="KAK2145568.1"/>
    <property type="molecule type" value="Genomic_DNA"/>
</dbReference>
<feature type="domain" description="Kinesin motor" evidence="7">
    <location>
        <begin position="1"/>
        <end position="191"/>
    </location>
</feature>
<dbReference type="GO" id="GO:0008017">
    <property type="term" value="F:microtubule binding"/>
    <property type="evidence" value="ECO:0007669"/>
    <property type="project" value="InterPro"/>
</dbReference>
<dbReference type="Proteomes" id="UP001209878">
    <property type="component" value="Unassembled WGS sequence"/>
</dbReference>
<comment type="caution">
    <text evidence="8">The sequence shown here is derived from an EMBL/GenBank/DDBJ whole genome shotgun (WGS) entry which is preliminary data.</text>
</comment>
<evidence type="ECO:0000256" key="3">
    <source>
        <dbReference type="ARBA" id="ARBA00022840"/>
    </source>
</evidence>
<accession>A0AAD9MVE7</accession>
<dbReference type="SUPFAM" id="SSF52540">
    <property type="entry name" value="P-loop containing nucleoside triphosphate hydrolases"/>
    <property type="match status" value="1"/>
</dbReference>